<comment type="caution">
    <text evidence="3">The sequence shown here is derived from an EMBL/GenBank/DDBJ whole genome shotgun (WGS) entry which is preliminary data.</text>
</comment>
<evidence type="ECO:0000313" key="4">
    <source>
        <dbReference type="Proteomes" id="UP000695264"/>
    </source>
</evidence>
<protein>
    <submittedName>
        <fullName evidence="3">Prolyl oligopeptidase family serine peptidase</fullName>
    </submittedName>
</protein>
<evidence type="ECO:0000256" key="1">
    <source>
        <dbReference type="SAM" id="SignalP"/>
    </source>
</evidence>
<dbReference type="Gene3D" id="3.40.50.1820">
    <property type="entry name" value="alpha/beta hydrolase"/>
    <property type="match status" value="1"/>
</dbReference>
<feature type="chain" id="PRO_5046717990" evidence="1">
    <location>
        <begin position="24"/>
        <end position="374"/>
    </location>
</feature>
<dbReference type="EMBL" id="JAATEN010000012">
    <property type="protein sequence ID" value="NJQ02104.1"/>
    <property type="molecule type" value="Genomic_DNA"/>
</dbReference>
<dbReference type="SUPFAM" id="SSF53474">
    <property type="entry name" value="alpha/beta-Hydrolases"/>
    <property type="match status" value="1"/>
</dbReference>
<gene>
    <name evidence="3" type="ORF">HCK00_16560</name>
</gene>
<organism evidence="3 4">
    <name type="scientific">Streptomyces zingiberis</name>
    <dbReference type="NCBI Taxonomy" id="2053010"/>
    <lineage>
        <taxon>Bacteria</taxon>
        <taxon>Bacillati</taxon>
        <taxon>Actinomycetota</taxon>
        <taxon>Actinomycetes</taxon>
        <taxon>Kitasatosporales</taxon>
        <taxon>Streptomycetaceae</taxon>
        <taxon>Streptomyces</taxon>
    </lineage>
</organism>
<name>A0ABX1C588_9ACTN</name>
<dbReference type="Pfam" id="PF00326">
    <property type="entry name" value="Peptidase_S9"/>
    <property type="match status" value="1"/>
</dbReference>
<dbReference type="RefSeq" id="WP_168102740.1">
    <property type="nucleotide sequence ID" value="NZ_JAATEN010000012.1"/>
</dbReference>
<feature type="domain" description="Peptidase S9 prolyl oligopeptidase catalytic" evidence="2">
    <location>
        <begin position="175"/>
        <end position="360"/>
    </location>
</feature>
<dbReference type="PANTHER" id="PTHR12277">
    <property type="entry name" value="ALPHA/BETA HYDROLASE DOMAIN-CONTAINING PROTEIN"/>
    <property type="match status" value="1"/>
</dbReference>
<sequence length="374" mass="39664">MRPRTAAALAATTLLGAGTAAVAAGRHACDAALVPARPLPSDPRLTVHATTADTVTLTRSLATLRPGTYGLAGNGVHAVVGPVVDDPDCPPDSVVRRLERVVHGGLRHGTKVYLTPQVHIGDPDRALGLEYEDVEIPGELGPLPAWFLPGARSTWVITAHGLGTTREHPMVVLPFLTGQGLPVLDLAYRGDPGAPRSPDGTGHLGDTEWRDLDAAIRYAVHRGAERVVLHGWSTGAAMAVHAVANSPLRDRVGGMVLDSPVLDWHTTVRALAAAQGTPRALLPLVVRAAEGRAGLGAYSLAEASAPSRVRVPTLVVHGPDDRLAPWDASRLLAERRPDLVTLHPVHDAPHGCMWNADPERYEEALRRFLTPLMS</sequence>
<dbReference type="PANTHER" id="PTHR12277:SF79">
    <property type="entry name" value="XAA-PRO DIPEPTIDYL-PEPTIDASE-RELATED"/>
    <property type="match status" value="1"/>
</dbReference>
<feature type="signal peptide" evidence="1">
    <location>
        <begin position="1"/>
        <end position="23"/>
    </location>
</feature>
<dbReference type="Proteomes" id="UP000695264">
    <property type="component" value="Unassembled WGS sequence"/>
</dbReference>
<reference evidence="3 4" key="1">
    <citation type="submission" date="2020-03" db="EMBL/GenBank/DDBJ databases">
        <title>WGS of actinomycetes isolated from Thailand.</title>
        <authorList>
            <person name="Thawai C."/>
        </authorList>
    </citation>
    <scope>NUCLEOTIDE SEQUENCE [LARGE SCALE GENOMIC DNA]</scope>
    <source>
        <strain evidence="3 4">PLAI 1-29</strain>
    </source>
</reference>
<dbReference type="InterPro" id="IPR001375">
    <property type="entry name" value="Peptidase_S9_cat"/>
</dbReference>
<proteinExistence type="predicted"/>
<accession>A0ABX1C588</accession>
<evidence type="ECO:0000313" key="3">
    <source>
        <dbReference type="EMBL" id="NJQ02104.1"/>
    </source>
</evidence>
<keyword evidence="1" id="KW-0732">Signal</keyword>
<dbReference type="InterPro" id="IPR029058">
    <property type="entry name" value="AB_hydrolase_fold"/>
</dbReference>
<evidence type="ECO:0000259" key="2">
    <source>
        <dbReference type="Pfam" id="PF00326"/>
    </source>
</evidence>
<keyword evidence="4" id="KW-1185">Reference proteome</keyword>